<proteinExistence type="predicted"/>
<evidence type="ECO:0000313" key="2">
    <source>
        <dbReference type="EMBL" id="OEH75627.1"/>
    </source>
</evidence>
<reference evidence="2 3" key="1">
    <citation type="journal article" date="2016" name="BMC Genomics">
        <title>Comparative genomics reveals Cyclospora cayetanensis possesses coccidia-like metabolism and invasion components but unique surface antigens.</title>
        <authorList>
            <person name="Liu S."/>
            <person name="Wang L."/>
            <person name="Zheng H."/>
            <person name="Xu Z."/>
            <person name="Roellig D.M."/>
            <person name="Li N."/>
            <person name="Frace M.A."/>
            <person name="Tang K."/>
            <person name="Arrowood M.J."/>
            <person name="Moss D.M."/>
            <person name="Zhang L."/>
            <person name="Feng Y."/>
            <person name="Xiao L."/>
        </authorList>
    </citation>
    <scope>NUCLEOTIDE SEQUENCE [LARGE SCALE GENOMIC DNA]</scope>
    <source>
        <strain evidence="2 3">CHN_HEN01</strain>
    </source>
</reference>
<keyword evidence="3" id="KW-1185">Reference proteome</keyword>
<dbReference type="VEuPathDB" id="ToxoDB:cyc_02109"/>
<gene>
    <name evidence="2" type="ORF">cyc_02109</name>
</gene>
<dbReference type="InParanoid" id="A0A1D3CWR3"/>
<organism evidence="2 3">
    <name type="scientific">Cyclospora cayetanensis</name>
    <dbReference type="NCBI Taxonomy" id="88456"/>
    <lineage>
        <taxon>Eukaryota</taxon>
        <taxon>Sar</taxon>
        <taxon>Alveolata</taxon>
        <taxon>Apicomplexa</taxon>
        <taxon>Conoidasida</taxon>
        <taxon>Coccidia</taxon>
        <taxon>Eucoccidiorida</taxon>
        <taxon>Eimeriorina</taxon>
        <taxon>Eimeriidae</taxon>
        <taxon>Cyclospora</taxon>
    </lineage>
</organism>
<comment type="caution">
    <text evidence="2">The sequence shown here is derived from an EMBL/GenBank/DDBJ whole genome shotgun (WGS) entry which is preliminary data.</text>
</comment>
<evidence type="ECO:0000313" key="3">
    <source>
        <dbReference type="Proteomes" id="UP000095192"/>
    </source>
</evidence>
<accession>A0A1D3CWR3</accession>
<name>A0A1D3CWR3_9EIME</name>
<dbReference type="VEuPathDB" id="ToxoDB:LOC34619007"/>
<dbReference type="AlphaFoldDB" id="A0A1D3CWR3"/>
<feature type="region of interest" description="Disordered" evidence="1">
    <location>
        <begin position="296"/>
        <end position="316"/>
    </location>
</feature>
<sequence length="431" mass="49850">MIRTRDAAASDENLQQFEELLDPLVKLLVSKSMEQGLEEAKQEQQLRMLQQKKQKLLLKQEQQLLDLEGREAQRHLQAKQALQHRILERSTDLVSWLTELMPREFWRRQYNAREDDALSTRKGIGKNISEHLRKRWAREEALHAASRRVQELAVWRLYLNQRETFRKSRDIQRGIVHIFITPSELRHAADVGTSRRKTTKYLEQEEPIGPRISFESLQREPSGFEPTVQPSDKPELQDSAEWAPEAAESVALFTLPQNCIQTQHSTTNNALQTEKERLRAALEEEQNHIRKLEVDLETSRSDSTGWNHSESDPRQVARPYDPIPPSAAICLGAFRLHRQNGTAAMKKEFVSMETLQKEVQKRLFTCLKQQAAANSCAQIVFEANGHKISKVEHLIKYEFGTLRVRLERKIAFADLSRKSDSHGDEDPEEGD</sequence>
<dbReference type="Proteomes" id="UP000095192">
    <property type="component" value="Unassembled WGS sequence"/>
</dbReference>
<protein>
    <submittedName>
        <fullName evidence="2">Uncharacterized protein</fullName>
    </submittedName>
</protein>
<evidence type="ECO:0000256" key="1">
    <source>
        <dbReference type="SAM" id="MobiDB-lite"/>
    </source>
</evidence>
<dbReference type="EMBL" id="JROU02001678">
    <property type="protein sequence ID" value="OEH75627.1"/>
    <property type="molecule type" value="Genomic_DNA"/>
</dbReference>